<dbReference type="GO" id="GO:0003700">
    <property type="term" value="F:DNA-binding transcription factor activity"/>
    <property type="evidence" value="ECO:0007669"/>
    <property type="project" value="InterPro"/>
</dbReference>
<protein>
    <submittedName>
        <fullName evidence="5">GntR family transcriptional regulator</fullName>
    </submittedName>
</protein>
<dbReference type="eggNOG" id="COG2186">
    <property type="taxonomic scope" value="Bacteria"/>
</dbReference>
<dbReference type="GO" id="GO:0003677">
    <property type="term" value="F:DNA binding"/>
    <property type="evidence" value="ECO:0007669"/>
    <property type="project" value="UniProtKB-KW"/>
</dbReference>
<dbReference type="SMART" id="SM00345">
    <property type="entry name" value="HTH_GNTR"/>
    <property type="match status" value="1"/>
</dbReference>
<dbReference type="Gene3D" id="1.20.120.530">
    <property type="entry name" value="GntR ligand-binding domain-like"/>
    <property type="match status" value="1"/>
</dbReference>
<accession>A0A0E3UME4</accession>
<keyword evidence="3" id="KW-0804">Transcription</keyword>
<evidence type="ECO:0000256" key="1">
    <source>
        <dbReference type="ARBA" id="ARBA00023015"/>
    </source>
</evidence>
<dbReference type="InterPro" id="IPR008920">
    <property type="entry name" value="TF_FadR/GntR_C"/>
</dbReference>
<dbReference type="RefSeq" id="WP_052630451.1">
    <property type="nucleotide sequence ID" value="NZ_CP011144.1"/>
</dbReference>
<dbReference type="KEGG" id="psuw:WQ53_03485"/>
<dbReference type="PRINTS" id="PR00035">
    <property type="entry name" value="HTHGNTR"/>
</dbReference>
<keyword evidence="1" id="KW-0805">Transcription regulation</keyword>
<evidence type="ECO:0000313" key="5">
    <source>
        <dbReference type="EMBL" id="AKC85965.1"/>
    </source>
</evidence>
<dbReference type="Pfam" id="PF07729">
    <property type="entry name" value="FCD"/>
    <property type="match status" value="1"/>
</dbReference>
<dbReference type="SMART" id="SM00895">
    <property type="entry name" value="FCD"/>
    <property type="match status" value="1"/>
</dbReference>
<organism evidence="5 6">
    <name type="scientific">Pseudoxanthomonas suwonensis</name>
    <dbReference type="NCBI Taxonomy" id="314722"/>
    <lineage>
        <taxon>Bacteria</taxon>
        <taxon>Pseudomonadati</taxon>
        <taxon>Pseudomonadota</taxon>
        <taxon>Gammaproteobacteria</taxon>
        <taxon>Lysobacterales</taxon>
        <taxon>Lysobacteraceae</taxon>
        <taxon>Pseudoxanthomonas</taxon>
    </lineage>
</organism>
<name>A0A0E3UME4_9GAMM</name>
<dbReference type="PROSITE" id="PS50949">
    <property type="entry name" value="HTH_GNTR"/>
    <property type="match status" value="1"/>
</dbReference>
<dbReference type="Pfam" id="PF00392">
    <property type="entry name" value="GntR"/>
    <property type="match status" value="1"/>
</dbReference>
<evidence type="ECO:0000259" key="4">
    <source>
        <dbReference type="PROSITE" id="PS50949"/>
    </source>
</evidence>
<dbReference type="PANTHER" id="PTHR43537:SF5">
    <property type="entry name" value="UXU OPERON TRANSCRIPTIONAL REGULATOR"/>
    <property type="match status" value="1"/>
</dbReference>
<dbReference type="InterPro" id="IPR036388">
    <property type="entry name" value="WH-like_DNA-bd_sf"/>
</dbReference>
<evidence type="ECO:0000256" key="3">
    <source>
        <dbReference type="ARBA" id="ARBA00023163"/>
    </source>
</evidence>
<dbReference type="Proteomes" id="UP000033067">
    <property type="component" value="Chromosome"/>
</dbReference>
<dbReference type="Gene3D" id="1.10.10.10">
    <property type="entry name" value="Winged helix-like DNA-binding domain superfamily/Winged helix DNA-binding domain"/>
    <property type="match status" value="1"/>
</dbReference>
<dbReference type="SUPFAM" id="SSF48008">
    <property type="entry name" value="GntR ligand-binding domain-like"/>
    <property type="match status" value="1"/>
</dbReference>
<keyword evidence="6" id="KW-1185">Reference proteome</keyword>
<gene>
    <name evidence="5" type="ORF">WQ53_03485</name>
</gene>
<dbReference type="InterPro" id="IPR036390">
    <property type="entry name" value="WH_DNA-bd_sf"/>
</dbReference>
<keyword evidence="2" id="KW-0238">DNA-binding</keyword>
<proteinExistence type="predicted"/>
<dbReference type="PANTHER" id="PTHR43537">
    <property type="entry name" value="TRANSCRIPTIONAL REGULATOR, GNTR FAMILY"/>
    <property type="match status" value="1"/>
</dbReference>
<dbReference type="InterPro" id="IPR011711">
    <property type="entry name" value="GntR_C"/>
</dbReference>
<dbReference type="InterPro" id="IPR000524">
    <property type="entry name" value="Tscrpt_reg_HTH_GntR"/>
</dbReference>
<feature type="domain" description="HTH gntR-type" evidence="4">
    <location>
        <begin position="4"/>
        <end position="72"/>
    </location>
</feature>
<dbReference type="CDD" id="cd07377">
    <property type="entry name" value="WHTH_GntR"/>
    <property type="match status" value="1"/>
</dbReference>
<reference evidence="5 6" key="1">
    <citation type="journal article" date="2015" name="Genome Announc.">
        <title>Complete Genome Sequence of Pseudoxanthomonas suwonensis Strain J1, a Cellulose-Degrading Bacterium Isolated from Leaf- and Wood-Enriched Soil.</title>
        <authorList>
            <person name="Hou L."/>
            <person name="Jiang J."/>
            <person name="Xu Z."/>
            <person name="Zhou Y."/>
            <person name="Leung F.C."/>
        </authorList>
    </citation>
    <scope>NUCLEOTIDE SEQUENCE [LARGE SCALE GENOMIC DNA]</scope>
    <source>
        <strain evidence="5 6">J1</strain>
    </source>
</reference>
<dbReference type="SUPFAM" id="SSF46785">
    <property type="entry name" value="Winged helix' DNA-binding domain"/>
    <property type="match status" value="1"/>
</dbReference>
<sequence length="247" mass="27514">MSENRLYQSVAAEILALIESGEFPPGSRLPGERDLAERLGVSRVTIREAEIALEAQGRIAIKTGSGVYVRPRPVNSLGTLPDVTAFDLTAARAVIEAEAAALAAGRITDAEVEELEELVRAMSDPGATDQEANESDRRFHLTIARITGNPVIEYCVHLIWRMRNELPGVRQAYARICHDDWSSRAEEHAAILAALKVRDSAAARNAMRDHFHRLFESMLEASESEALEEVRRRTEQNRERFLATTRI</sequence>
<evidence type="ECO:0000256" key="2">
    <source>
        <dbReference type="ARBA" id="ARBA00023125"/>
    </source>
</evidence>
<dbReference type="EMBL" id="CP011144">
    <property type="protein sequence ID" value="AKC85965.1"/>
    <property type="molecule type" value="Genomic_DNA"/>
</dbReference>
<dbReference type="AlphaFoldDB" id="A0A0E3UME4"/>
<dbReference type="OrthoDB" id="5450856at2"/>
<evidence type="ECO:0000313" key="6">
    <source>
        <dbReference type="Proteomes" id="UP000033067"/>
    </source>
</evidence>
<dbReference type="PATRIC" id="fig|314722.6.peg.731"/>